<protein>
    <recommendedName>
        <fullName evidence="3">Coenzyme A biosynthesis bifunctional protein CoaBC</fullName>
    </recommendedName>
    <alternativeName>
        <fullName evidence="3">DNA/pantothenate metabolism flavoprotein</fullName>
    </alternativeName>
    <alternativeName>
        <fullName evidence="3">Phosphopantothenoylcysteine synthetase/decarboxylase</fullName>
        <shortName evidence="3">PPCS-PPCDC</shortName>
    </alternativeName>
    <domain>
        <recommendedName>
            <fullName evidence="3">Phosphopantothenoylcysteine decarboxylase</fullName>
            <shortName evidence="3">PPC decarboxylase</shortName>
            <shortName evidence="3">PPC-DC</shortName>
            <ecNumber evidence="3">4.1.1.36</ecNumber>
        </recommendedName>
        <alternativeName>
            <fullName evidence="3">CoaC</fullName>
        </alternativeName>
    </domain>
    <domain>
        <recommendedName>
            <fullName evidence="3">Phosphopantothenate--cysteine ligase</fullName>
            <ecNumber evidence="3">6.3.2.5</ecNumber>
        </recommendedName>
        <alternativeName>
            <fullName evidence="3">CoaB</fullName>
        </alternativeName>
        <alternativeName>
            <fullName evidence="3">Phosphopantothenoylcysteine synthetase</fullName>
            <shortName evidence="3">PPC synthetase</shortName>
            <shortName evidence="3">PPC-S</shortName>
        </alternativeName>
    </domain>
</protein>
<keyword evidence="8" id="KW-1185">Reference proteome</keyword>
<dbReference type="Gene3D" id="3.40.50.1950">
    <property type="entry name" value="Flavin prenyltransferase-like"/>
    <property type="match status" value="1"/>
</dbReference>
<comment type="cofactor">
    <cofactor evidence="3">
        <name>Mg(2+)</name>
        <dbReference type="ChEBI" id="CHEBI:18420"/>
    </cofactor>
</comment>
<keyword evidence="3 4" id="KW-0288">FMN</keyword>
<dbReference type="KEGG" id="kak:Kalk_10240"/>
<name>A0A2K9LPM1_9GAMM</name>
<dbReference type="GO" id="GO:0015937">
    <property type="term" value="P:coenzyme A biosynthetic process"/>
    <property type="evidence" value="ECO:0007669"/>
    <property type="project" value="UniProtKB-UniRule"/>
</dbReference>
<evidence type="ECO:0000313" key="7">
    <source>
        <dbReference type="EMBL" id="AUM12774.1"/>
    </source>
</evidence>
<evidence type="ECO:0000259" key="5">
    <source>
        <dbReference type="Pfam" id="PF02441"/>
    </source>
</evidence>
<feature type="domain" description="DNA/pantothenate metabolism flavoprotein C-terminal" evidence="6">
    <location>
        <begin position="186"/>
        <end position="396"/>
    </location>
</feature>
<keyword evidence="1 3" id="KW-0210">Decarboxylase</keyword>
<dbReference type="SUPFAM" id="SSF102645">
    <property type="entry name" value="CoaB-like"/>
    <property type="match status" value="1"/>
</dbReference>
<dbReference type="EMBL" id="CP022684">
    <property type="protein sequence ID" value="AUM12774.1"/>
    <property type="molecule type" value="Genomic_DNA"/>
</dbReference>
<dbReference type="GO" id="GO:0071513">
    <property type="term" value="C:phosphopantothenoylcysteine decarboxylase complex"/>
    <property type="evidence" value="ECO:0007669"/>
    <property type="project" value="TreeGrafter"/>
</dbReference>
<reference evidence="8" key="1">
    <citation type="submission" date="2017-08" db="EMBL/GenBank/DDBJ databases">
        <title>Direct submision.</title>
        <authorList>
            <person name="Kim S.-J."/>
            <person name="Rhee S.-K."/>
        </authorList>
    </citation>
    <scope>NUCLEOTIDE SEQUENCE [LARGE SCALE GENOMIC DNA]</scope>
    <source>
        <strain evidence="8">GI5</strain>
    </source>
</reference>
<feature type="binding site" evidence="3">
    <location>
        <position position="340"/>
    </location>
    <ligand>
        <name>CTP</name>
        <dbReference type="ChEBI" id="CHEBI:37563"/>
    </ligand>
</feature>
<dbReference type="Pfam" id="PF02441">
    <property type="entry name" value="Flavoprotein"/>
    <property type="match status" value="1"/>
</dbReference>
<dbReference type="GO" id="GO:0004632">
    <property type="term" value="F:phosphopantothenate--cysteine ligase activity"/>
    <property type="evidence" value="ECO:0007669"/>
    <property type="project" value="UniProtKB-UniRule"/>
</dbReference>
<dbReference type="InterPro" id="IPR036551">
    <property type="entry name" value="Flavin_trans-like"/>
</dbReference>
<feature type="region of interest" description="Phosphopantothenate--cysteine ligase" evidence="3">
    <location>
        <begin position="191"/>
        <end position="403"/>
    </location>
</feature>
<keyword evidence="3 4" id="KW-0436">Ligase</keyword>
<dbReference type="OrthoDB" id="9802554at2"/>
<comment type="similarity">
    <text evidence="3 4">In the N-terminal section; belongs to the HFCD (homo-oligomeric flavin containing Cys decarboxylase) superfamily.</text>
</comment>
<proteinExistence type="inferred from homology"/>
<evidence type="ECO:0000256" key="4">
    <source>
        <dbReference type="RuleBase" id="RU364078"/>
    </source>
</evidence>
<feature type="active site" description="Proton donor" evidence="3">
    <location>
        <position position="159"/>
    </location>
</feature>
<evidence type="ECO:0000313" key="8">
    <source>
        <dbReference type="Proteomes" id="UP000235116"/>
    </source>
</evidence>
<dbReference type="InterPro" id="IPR035929">
    <property type="entry name" value="CoaB-like_sf"/>
</dbReference>
<feature type="region of interest" description="Phosphopantothenoylcysteine decarboxylase" evidence="3">
    <location>
        <begin position="1"/>
        <end position="190"/>
    </location>
</feature>
<dbReference type="PANTHER" id="PTHR14359:SF6">
    <property type="entry name" value="PHOSPHOPANTOTHENOYLCYSTEINE DECARBOXYLASE"/>
    <property type="match status" value="1"/>
</dbReference>
<feature type="binding site" evidence="3">
    <location>
        <position position="289"/>
    </location>
    <ligand>
        <name>CTP</name>
        <dbReference type="ChEBI" id="CHEBI:37563"/>
    </ligand>
</feature>
<dbReference type="Proteomes" id="UP000235116">
    <property type="component" value="Chromosome"/>
</dbReference>
<evidence type="ECO:0000259" key="6">
    <source>
        <dbReference type="Pfam" id="PF04127"/>
    </source>
</evidence>
<dbReference type="AlphaFoldDB" id="A0A2K9LPM1"/>
<gene>
    <name evidence="3 7" type="primary">coaBC</name>
    <name evidence="7" type="ORF">Kalk_10240</name>
</gene>
<feature type="binding site" evidence="3">
    <location>
        <begin position="308"/>
        <end position="311"/>
    </location>
    <ligand>
        <name>CTP</name>
        <dbReference type="ChEBI" id="CHEBI:37563"/>
    </ligand>
</feature>
<keyword evidence="3" id="KW-0460">Magnesium</keyword>
<dbReference type="UniPathway" id="UPA00241">
    <property type="reaction ID" value="UER00353"/>
</dbReference>
<evidence type="ECO:0000256" key="1">
    <source>
        <dbReference type="ARBA" id="ARBA00022793"/>
    </source>
</evidence>
<evidence type="ECO:0000256" key="2">
    <source>
        <dbReference type="ARBA" id="ARBA00023239"/>
    </source>
</evidence>
<keyword evidence="3" id="KW-0479">Metal-binding</keyword>
<dbReference type="RefSeq" id="WP_101894157.1">
    <property type="nucleotide sequence ID" value="NZ_CP022684.1"/>
</dbReference>
<keyword evidence="3 4" id="KW-0285">Flavoprotein</keyword>
<comment type="function">
    <text evidence="3">Catalyzes two sequential steps in the biosynthesis of coenzyme A. In the first step cysteine is conjugated to 4'-phosphopantothenate to form 4-phosphopantothenoylcysteine. In the second step the latter compound is decarboxylated to form 4'-phosphopantotheine.</text>
</comment>
<feature type="domain" description="Flavoprotein" evidence="5">
    <location>
        <begin position="8"/>
        <end position="179"/>
    </location>
</feature>
<dbReference type="Pfam" id="PF04127">
    <property type="entry name" value="DFP"/>
    <property type="match status" value="1"/>
</dbReference>
<dbReference type="GO" id="GO:0015941">
    <property type="term" value="P:pantothenate catabolic process"/>
    <property type="evidence" value="ECO:0007669"/>
    <property type="project" value="InterPro"/>
</dbReference>
<comment type="cofactor">
    <cofactor evidence="3">
        <name>FMN</name>
        <dbReference type="ChEBI" id="CHEBI:58210"/>
    </cofactor>
    <text evidence="3">Binds 1 FMN per subunit.</text>
</comment>
<evidence type="ECO:0000256" key="3">
    <source>
        <dbReference type="HAMAP-Rule" id="MF_02225"/>
    </source>
</evidence>
<comment type="caution">
    <text evidence="3">Lacks conserved residue(s) required for the propagation of feature annotation.</text>
</comment>
<dbReference type="InterPro" id="IPR003382">
    <property type="entry name" value="Flavoprotein"/>
</dbReference>
<dbReference type="HAMAP" id="MF_02225">
    <property type="entry name" value="CoaBC"/>
    <property type="match status" value="1"/>
</dbReference>
<comment type="pathway">
    <text evidence="3 4">Cofactor biosynthesis; coenzyme A biosynthesis; CoA from (R)-pantothenate: step 2/5.</text>
</comment>
<comment type="catalytic activity">
    <reaction evidence="3 4">
        <text>(R)-4'-phosphopantothenate + L-cysteine + CTP = N-[(R)-4-phosphopantothenoyl]-L-cysteine + CMP + diphosphate + H(+)</text>
        <dbReference type="Rhea" id="RHEA:19397"/>
        <dbReference type="ChEBI" id="CHEBI:10986"/>
        <dbReference type="ChEBI" id="CHEBI:15378"/>
        <dbReference type="ChEBI" id="CHEBI:33019"/>
        <dbReference type="ChEBI" id="CHEBI:35235"/>
        <dbReference type="ChEBI" id="CHEBI:37563"/>
        <dbReference type="ChEBI" id="CHEBI:59458"/>
        <dbReference type="ChEBI" id="CHEBI:60377"/>
        <dbReference type="EC" id="6.3.2.5"/>
    </reaction>
</comment>
<comment type="function">
    <text evidence="4">Catalyzes two steps in the biosynthesis of coenzyme A. In the first step cysteine is conjugated to 4'-phosphopantothenate to form 4-phosphopantothenoylcysteine, in the latter compound is decarboxylated to form 4'-phosphopantotheine.</text>
</comment>
<sequence>MLELANRRIVLGVTGGIAAYKSAELIRRLKELGADVRAVMTAAAQEFITPLTLQALSGNPVHTTLLDTEAEAAMGHIELARWGDLILVAPASADFLARMAHGHGNDLLTTLCLAARCPLAVAPAMNQAMWAARSNQDNVALLQQRGVHLFGPAEGEQACGDVGPGRMLEPTQLAQLTADLFPRQILTGTRVTITAGPTREAIDPVRYISNHSSGKMGYAIAEAARDAGAEVTLISGPVNLPTPERVKRIDVVSAQDMYAASMNALIQTDIFIATAAVADFRVENSHNQKIKKQHNSSGAMTLTLVENPDIVAAVAKHSPKPFTVGFAAETQDVENYARQKIQRKGLDMIVANDVSRTDIGFNSDQNAVTVIWPEGQQPLELASKAQIARDLVTLISAHYKKAR</sequence>
<comment type="pathway">
    <text evidence="3 4">Cofactor biosynthesis; coenzyme A biosynthesis; CoA from (R)-pantothenate: step 3/5.</text>
</comment>
<dbReference type="NCBIfam" id="TIGR00521">
    <property type="entry name" value="coaBC_dfp"/>
    <property type="match status" value="1"/>
</dbReference>
<dbReference type="InterPro" id="IPR005252">
    <property type="entry name" value="CoaBC"/>
</dbReference>
<comment type="similarity">
    <text evidence="3 4">In the C-terminal section; belongs to the PPC synthetase family.</text>
</comment>
<feature type="binding site" evidence="3">
    <location>
        <position position="344"/>
    </location>
    <ligand>
        <name>CTP</name>
        <dbReference type="ChEBI" id="CHEBI:37563"/>
    </ligand>
</feature>
<comment type="catalytic activity">
    <reaction evidence="3 4">
        <text>N-[(R)-4-phosphopantothenoyl]-L-cysteine + H(+) = (R)-4'-phosphopantetheine + CO2</text>
        <dbReference type="Rhea" id="RHEA:16793"/>
        <dbReference type="ChEBI" id="CHEBI:15378"/>
        <dbReference type="ChEBI" id="CHEBI:16526"/>
        <dbReference type="ChEBI" id="CHEBI:59458"/>
        <dbReference type="ChEBI" id="CHEBI:61723"/>
        <dbReference type="EC" id="4.1.1.36"/>
    </reaction>
</comment>
<feature type="binding site" evidence="3">
    <location>
        <position position="326"/>
    </location>
    <ligand>
        <name>CTP</name>
        <dbReference type="ChEBI" id="CHEBI:37563"/>
    </ligand>
</feature>
<dbReference type="Gene3D" id="3.40.50.10300">
    <property type="entry name" value="CoaB-like"/>
    <property type="match status" value="1"/>
</dbReference>
<dbReference type="PANTHER" id="PTHR14359">
    <property type="entry name" value="HOMO-OLIGOMERIC FLAVIN CONTAINING CYS DECARBOXYLASE FAMILY"/>
    <property type="match status" value="1"/>
</dbReference>
<dbReference type="GO" id="GO:0004633">
    <property type="term" value="F:phosphopantothenoylcysteine decarboxylase activity"/>
    <property type="evidence" value="ECO:0007669"/>
    <property type="project" value="UniProtKB-UniRule"/>
</dbReference>
<keyword evidence="3" id="KW-0511">Multifunctional enzyme</keyword>
<dbReference type="EC" id="4.1.1.36" evidence="3"/>
<keyword evidence="2 3" id="KW-0456">Lyase</keyword>
<dbReference type="SUPFAM" id="SSF52507">
    <property type="entry name" value="Homo-oligomeric flavin-containing Cys decarboxylases, HFCD"/>
    <property type="match status" value="1"/>
</dbReference>
<dbReference type="EC" id="6.3.2.5" evidence="3"/>
<organism evidence="7 8">
    <name type="scientific">Ketobacter alkanivorans</name>
    <dbReference type="NCBI Taxonomy" id="1917421"/>
    <lineage>
        <taxon>Bacteria</taxon>
        <taxon>Pseudomonadati</taxon>
        <taxon>Pseudomonadota</taxon>
        <taxon>Gammaproteobacteria</taxon>
        <taxon>Pseudomonadales</taxon>
        <taxon>Ketobacteraceae</taxon>
        <taxon>Ketobacter</taxon>
    </lineage>
</organism>
<dbReference type="GO" id="GO:0046872">
    <property type="term" value="F:metal ion binding"/>
    <property type="evidence" value="ECO:0007669"/>
    <property type="project" value="UniProtKB-KW"/>
</dbReference>
<dbReference type="InterPro" id="IPR007085">
    <property type="entry name" value="DNA/pantothenate-metab_flavo_C"/>
</dbReference>
<feature type="binding site" evidence="3">
    <location>
        <position position="279"/>
    </location>
    <ligand>
        <name>CTP</name>
        <dbReference type="ChEBI" id="CHEBI:37563"/>
    </ligand>
</feature>
<dbReference type="GO" id="GO:0010181">
    <property type="term" value="F:FMN binding"/>
    <property type="evidence" value="ECO:0007669"/>
    <property type="project" value="UniProtKB-UniRule"/>
</dbReference>
<accession>A0A2K9LPM1</accession>